<evidence type="ECO:0000313" key="4">
    <source>
        <dbReference type="Proteomes" id="UP000027120"/>
    </source>
</evidence>
<name>A0A067EXX9_CITSI</name>
<dbReference type="eggNOG" id="ENOG502QPXT">
    <property type="taxonomic scope" value="Eukaryota"/>
</dbReference>
<evidence type="ECO:0000256" key="1">
    <source>
        <dbReference type="ARBA" id="ARBA00022679"/>
    </source>
</evidence>
<dbReference type="GO" id="GO:0016747">
    <property type="term" value="F:acyltransferase activity, transferring groups other than amino-acyl groups"/>
    <property type="evidence" value="ECO:0007669"/>
    <property type="project" value="UniProtKB-ARBA"/>
</dbReference>
<proteinExistence type="predicted"/>
<organism evidence="3 4">
    <name type="scientific">Citrus sinensis</name>
    <name type="common">Sweet orange</name>
    <name type="synonym">Citrus aurantium var. sinensis</name>
    <dbReference type="NCBI Taxonomy" id="2711"/>
    <lineage>
        <taxon>Eukaryota</taxon>
        <taxon>Viridiplantae</taxon>
        <taxon>Streptophyta</taxon>
        <taxon>Embryophyta</taxon>
        <taxon>Tracheophyta</taxon>
        <taxon>Spermatophyta</taxon>
        <taxon>Magnoliopsida</taxon>
        <taxon>eudicotyledons</taxon>
        <taxon>Gunneridae</taxon>
        <taxon>Pentapetalae</taxon>
        <taxon>rosids</taxon>
        <taxon>malvids</taxon>
        <taxon>Sapindales</taxon>
        <taxon>Rutaceae</taxon>
        <taxon>Aurantioideae</taxon>
        <taxon>Citrus</taxon>
    </lineage>
</organism>
<dbReference type="InterPro" id="IPR051504">
    <property type="entry name" value="Plant_metabolite_acyltrans"/>
</dbReference>
<evidence type="ECO:0000256" key="2">
    <source>
        <dbReference type="ARBA" id="ARBA00023315"/>
    </source>
</evidence>
<dbReference type="EMBL" id="KK784980">
    <property type="protein sequence ID" value="KDO55796.1"/>
    <property type="molecule type" value="Genomic_DNA"/>
</dbReference>
<evidence type="ECO:0000313" key="3">
    <source>
        <dbReference type="EMBL" id="KDO55796.1"/>
    </source>
</evidence>
<dbReference type="Gene3D" id="3.30.559.10">
    <property type="entry name" value="Chloramphenicol acetyltransferase-like domain"/>
    <property type="match status" value="2"/>
</dbReference>
<dbReference type="AlphaFoldDB" id="A0A067EXX9"/>
<gene>
    <name evidence="3" type="ORF">CISIN_1g012440mg</name>
</gene>
<keyword evidence="1" id="KW-0808">Transferase</keyword>
<dbReference type="PANTHER" id="PTHR31625">
    <property type="match status" value="1"/>
</dbReference>
<dbReference type="InterPro" id="IPR023213">
    <property type="entry name" value="CAT-like_dom_sf"/>
</dbReference>
<dbReference type="SMR" id="A0A067EXX9"/>
<reference evidence="3 4" key="1">
    <citation type="submission" date="2014-04" db="EMBL/GenBank/DDBJ databases">
        <authorList>
            <consortium name="International Citrus Genome Consortium"/>
            <person name="Gmitter F."/>
            <person name="Chen C."/>
            <person name="Farmerie W."/>
            <person name="Harkins T."/>
            <person name="Desany B."/>
            <person name="Mohiuddin M."/>
            <person name="Kodira C."/>
            <person name="Borodovsky M."/>
            <person name="Lomsadze A."/>
            <person name="Burns P."/>
            <person name="Jenkins J."/>
            <person name="Prochnik S."/>
            <person name="Shu S."/>
            <person name="Chapman J."/>
            <person name="Pitluck S."/>
            <person name="Schmutz J."/>
            <person name="Rokhsar D."/>
        </authorList>
    </citation>
    <scope>NUCLEOTIDE SEQUENCE</scope>
</reference>
<sequence length="463" mass="51528">MAQQYTVQVVDESHIAPPPGSVPPTVIPLTFLDVSWLFCCPIERILFYELPFPTRHLMQNIIPHLKHSLSLTLHHFFPLAGNLACNSKPFIQFNEGDSVRVTVTESDADFGHLVANHLRDNRAFKPLVPKLPFPFPSVSSDNKTPVMAIQVTVFPNSGISIGVTFIHVAADGSSFNHFMKSWASIHKSVTVSETLPPLSLPCHDRNVIKDPNGLLLSIYLKDWRSVHNSDATAPAIDENVQVDNVRVTLVPSRDQIDKLKQRVSAQIRSDDESPSRVSTFVVTSALMWVYMIELQESESEITDGDMIYHFVPVADCRERFEFPIPASYFGNCLAFLFISAKRSELMGKEGVVFAAKAIGRKIGELEKGALVGAEKWTSNLNEVVKTGRVLAVGGSPKFGVYETDFGWGRPKKLEFVHFGAYGSFSLAESRDEEGAIEIGLVIGRDKLDLLNVVFQRRLNFNCL</sequence>
<protein>
    <submittedName>
        <fullName evidence="3">Uncharacterized protein</fullName>
    </submittedName>
</protein>
<dbReference type="Proteomes" id="UP000027120">
    <property type="component" value="Unassembled WGS sequence"/>
</dbReference>
<dbReference type="Pfam" id="PF02458">
    <property type="entry name" value="Transferase"/>
    <property type="match status" value="1"/>
</dbReference>
<keyword evidence="2" id="KW-0012">Acyltransferase</keyword>
<dbReference type="PaxDb" id="2711-XP_006469822.1"/>
<keyword evidence="4" id="KW-1185">Reference proteome</keyword>
<accession>A0A067EXX9</accession>